<proteinExistence type="inferred from homology"/>
<evidence type="ECO:0000313" key="8">
    <source>
        <dbReference type="EMBL" id="ETI99171.1"/>
    </source>
</evidence>
<feature type="binding site" evidence="6">
    <location>
        <begin position="285"/>
        <end position="287"/>
    </location>
    <ligand>
        <name>ATP</name>
        <dbReference type="ChEBI" id="CHEBI:30616"/>
    </ligand>
</feature>
<dbReference type="SUPFAM" id="SSF53067">
    <property type="entry name" value="Actin-like ATPase domain"/>
    <property type="match status" value="2"/>
</dbReference>
<feature type="binding site" evidence="6">
    <location>
        <begin position="413"/>
        <end position="416"/>
    </location>
    <ligand>
        <name>ATP</name>
        <dbReference type="ChEBI" id="CHEBI:30616"/>
    </ligand>
</feature>
<comment type="subcellular location">
    <subcellularLocation>
        <location evidence="6">Cytoplasm</location>
    </subcellularLocation>
    <text evidence="6">Membrane-associated.</text>
</comment>
<comment type="caution">
    <text evidence="8">The sequence shown here is derived from an EMBL/GenBank/DDBJ whole genome shotgun (WGS) entry which is preliminary data.</text>
</comment>
<evidence type="ECO:0000256" key="3">
    <source>
        <dbReference type="ARBA" id="ARBA00022840"/>
    </source>
</evidence>
<comment type="subunit">
    <text evidence="6">Forms polymers.</text>
</comment>
<dbReference type="Pfam" id="PF06723">
    <property type="entry name" value="MreB_Mbl"/>
    <property type="match status" value="1"/>
</dbReference>
<dbReference type="CDD" id="cd10225">
    <property type="entry name" value="ASKHA_NBD_MreB-like"/>
    <property type="match status" value="1"/>
</dbReference>
<evidence type="ECO:0000256" key="4">
    <source>
        <dbReference type="ARBA" id="ARBA00022960"/>
    </source>
</evidence>
<dbReference type="GO" id="GO:0000902">
    <property type="term" value="P:cell morphogenesis"/>
    <property type="evidence" value="ECO:0007669"/>
    <property type="project" value="InterPro"/>
</dbReference>
<feature type="region of interest" description="Disordered" evidence="7">
    <location>
        <begin position="5"/>
        <end position="28"/>
    </location>
</feature>
<accession>W1UZJ9</accession>
<dbReference type="HAMAP" id="MF_02207">
    <property type="entry name" value="MreB"/>
    <property type="match status" value="1"/>
</dbReference>
<dbReference type="PANTHER" id="PTHR42749:SF1">
    <property type="entry name" value="CELL SHAPE-DETERMINING PROTEIN MREB"/>
    <property type="match status" value="1"/>
</dbReference>
<feature type="compositionally biased region" description="Basic residues" evidence="7">
    <location>
        <begin position="16"/>
        <end position="26"/>
    </location>
</feature>
<evidence type="ECO:0000256" key="7">
    <source>
        <dbReference type="SAM" id="MobiDB-lite"/>
    </source>
</evidence>
<dbReference type="PANTHER" id="PTHR42749">
    <property type="entry name" value="CELL SHAPE-DETERMINING PROTEIN MREB"/>
    <property type="match status" value="1"/>
</dbReference>
<name>W1UZJ9_9FIRM</name>
<dbReference type="NCBIfam" id="TIGR00904">
    <property type="entry name" value="mreB"/>
    <property type="match status" value="1"/>
</dbReference>
<gene>
    <name evidence="6" type="primary">mreB</name>
    <name evidence="8" type="ORF">Q619_VDC00512G0036</name>
</gene>
<evidence type="ECO:0000256" key="5">
    <source>
        <dbReference type="ARBA" id="ARBA00023458"/>
    </source>
</evidence>
<sequence>MLILFGLTNKSTQPKQNKKKRSRRSKGPALYNEQQNLGAAKVENSKVSTTRKPLRRTKRKSTKLSNGVSKQANHLASNMRETMIKVTKMRRAERRSRETVAIAKTTPAMTLKRLVRPEQVGDFMSRLNRSLNFDLGIDLGTANILIFAKGKGLVLDEPAYIARDDKTGDILALGEAARSMVGRTPKGISVIRPVQAGVIADYDMTEFMLKYFIRSVVPASRLMKTRIIVCVPSGITPVEKRAILEALLRTGAKKTVLIEEPLAAAMGTGLNDAKHVGAMVVDVGGGTTDIAVLCDTGVVVSESLRIGGDSFNESIIRYIRRKKRLVIGPLTAEKIKISVGTVDRRAKERTIEVRGRDSSSGLPKMVAVNSLEIQRALEAQVMNVLEGVKSILEKTPPELVAAINDHGIILTGGGALIDGLDRVITRSIGIAAYLVESPRYAVIKGVAKALDEMSQLRDTLDELQ</sequence>
<dbReference type="AlphaFoldDB" id="W1UZJ9"/>
<evidence type="ECO:0000256" key="1">
    <source>
        <dbReference type="ARBA" id="ARBA00022490"/>
    </source>
</evidence>
<dbReference type="InterPro" id="IPR056546">
    <property type="entry name" value="MreB_MamK-like"/>
</dbReference>
<dbReference type="Gene3D" id="3.30.420.40">
    <property type="match status" value="3"/>
</dbReference>
<comment type="similarity">
    <text evidence="5 6">Belongs to the FtsA/MreB family.</text>
</comment>
<feature type="binding site" evidence="6">
    <location>
        <begin position="141"/>
        <end position="143"/>
    </location>
    <ligand>
        <name>ATP</name>
        <dbReference type="ChEBI" id="CHEBI:30616"/>
    </ligand>
</feature>
<dbReference type="PATRIC" id="fig|1403949.3.peg.522"/>
<dbReference type="InterPro" id="IPR043129">
    <property type="entry name" value="ATPase_NBD"/>
</dbReference>
<keyword evidence="3 6" id="KW-0067">ATP-binding</keyword>
<reference evidence="8 9" key="1">
    <citation type="submission" date="2013-12" db="EMBL/GenBank/DDBJ databases">
        <title>A Varibaculum cambriense genome reconstructed from a premature infant gut community with otherwise low bacterial novelty that shifts toward anaerobic metabolism during the third week of life.</title>
        <authorList>
            <person name="Brown C.T."/>
            <person name="Sharon I."/>
            <person name="Thomas B.C."/>
            <person name="Castelle C.J."/>
            <person name="Morowitz M.J."/>
            <person name="Banfield J.F."/>
        </authorList>
    </citation>
    <scope>NUCLEOTIDE SEQUENCE [LARGE SCALE GENOMIC DNA]</scope>
    <source>
        <strain evidence="9">DORA_11</strain>
    </source>
</reference>
<keyword evidence="2 6" id="KW-0547">Nucleotide-binding</keyword>
<evidence type="ECO:0000256" key="2">
    <source>
        <dbReference type="ARBA" id="ARBA00022741"/>
    </source>
</evidence>
<keyword evidence="4 6" id="KW-0133">Cell shape</keyword>
<dbReference type="Proteomes" id="UP000018855">
    <property type="component" value="Unassembled WGS sequence"/>
</dbReference>
<dbReference type="GO" id="GO:0008360">
    <property type="term" value="P:regulation of cell shape"/>
    <property type="evidence" value="ECO:0007669"/>
    <property type="project" value="UniProtKB-UniRule"/>
</dbReference>
<dbReference type="EMBL" id="AZMJ01000512">
    <property type="protein sequence ID" value="ETI99171.1"/>
    <property type="molecule type" value="Genomic_DNA"/>
</dbReference>
<feature type="compositionally biased region" description="Basic residues" evidence="7">
    <location>
        <begin position="52"/>
        <end position="62"/>
    </location>
</feature>
<dbReference type="GO" id="GO:0005737">
    <property type="term" value="C:cytoplasm"/>
    <property type="evidence" value="ECO:0007669"/>
    <property type="project" value="UniProtKB-SubCell"/>
</dbReference>
<feature type="binding site" evidence="6">
    <location>
        <begin position="333"/>
        <end position="336"/>
    </location>
    <ligand>
        <name>ATP</name>
        <dbReference type="ChEBI" id="CHEBI:30616"/>
    </ligand>
</feature>
<feature type="region of interest" description="Disordered" evidence="7">
    <location>
        <begin position="43"/>
        <end position="71"/>
    </location>
</feature>
<evidence type="ECO:0000256" key="6">
    <source>
        <dbReference type="HAMAP-Rule" id="MF_02207"/>
    </source>
</evidence>
<keyword evidence="1 6" id="KW-0963">Cytoplasm</keyword>
<dbReference type="GO" id="GO:0005524">
    <property type="term" value="F:ATP binding"/>
    <property type="evidence" value="ECO:0007669"/>
    <property type="project" value="UniProtKB-KW"/>
</dbReference>
<evidence type="ECO:0000313" key="9">
    <source>
        <dbReference type="Proteomes" id="UP000018855"/>
    </source>
</evidence>
<protein>
    <recommendedName>
        <fullName evidence="6">Cell shape-determining protein MreB</fullName>
    </recommendedName>
</protein>
<dbReference type="NCBIfam" id="NF010539">
    <property type="entry name" value="PRK13927.1"/>
    <property type="match status" value="1"/>
</dbReference>
<dbReference type="PRINTS" id="PR01652">
    <property type="entry name" value="SHAPEPROTEIN"/>
</dbReference>
<dbReference type="InterPro" id="IPR004753">
    <property type="entry name" value="MreB"/>
</dbReference>
<comment type="function">
    <text evidence="6">Forms membrane-associated dynamic filaments that are essential for cell shape determination. Acts by regulating cell wall synthesis and cell elongation, and thus cell shape. A feedback loop between cell geometry and MreB localization may maintain elongated cell shape by targeting cell wall growth to regions of negative cell wall curvature.</text>
</comment>
<organism evidence="8 9">
    <name type="scientific">Veillonella dispar DORA_11</name>
    <dbReference type="NCBI Taxonomy" id="1403949"/>
    <lineage>
        <taxon>Bacteria</taxon>
        <taxon>Bacillati</taxon>
        <taxon>Bacillota</taxon>
        <taxon>Negativicutes</taxon>
        <taxon>Veillonellales</taxon>
        <taxon>Veillonellaceae</taxon>
        <taxon>Veillonella</taxon>
    </lineage>
</organism>